<feature type="domain" description="Reverse transcriptase/retrotransposon-derived protein RNase H-like" evidence="1">
    <location>
        <begin position="88"/>
        <end position="145"/>
    </location>
</feature>
<dbReference type="PANTHER" id="PTHR33064:SF37">
    <property type="entry name" value="RIBONUCLEASE H"/>
    <property type="match status" value="1"/>
</dbReference>
<dbReference type="InterPro" id="IPR043502">
    <property type="entry name" value="DNA/RNA_pol_sf"/>
</dbReference>
<keyword evidence="2" id="KW-1185">Reference proteome</keyword>
<dbReference type="Gene3D" id="3.30.70.270">
    <property type="match status" value="1"/>
</dbReference>
<accession>A0A1S4DZ21</accession>
<dbReference type="Proteomes" id="UP001652600">
    <property type="component" value="Chromosome 6"/>
</dbReference>
<dbReference type="AlphaFoldDB" id="A0A1S4DZ21"/>
<dbReference type="GeneID" id="107991201"/>
<dbReference type="RefSeq" id="XP_016901222.1">
    <property type="nucleotide sequence ID" value="XM_017045733.1"/>
</dbReference>
<dbReference type="InParanoid" id="A0A1S4DZ21"/>
<name>A0A1S4DZ21_CUCME</name>
<dbReference type="SMR" id="A0A1S4DZ21"/>
<dbReference type="InterPro" id="IPR043128">
    <property type="entry name" value="Rev_trsase/Diguanyl_cyclase"/>
</dbReference>
<sequence>MNYMLIKKKCSFAKSRVEYLGHIISGNGVEVDSEEIRSIVEWPKPTNVREIHGFLGLTRYYYRRFIHQYEAIAAPLTQLLKNGGFKSEKVDEAFEKLKKAMMFLPVLALPNFDQPFEIKTDASGYGIEDVLIQAKRPVAYYNHTLAIRD</sequence>
<dbReference type="InterPro" id="IPR051320">
    <property type="entry name" value="Viral_Replic_Matur_Polypro"/>
</dbReference>
<dbReference type="InterPro" id="IPR041577">
    <property type="entry name" value="RT_RNaseH_2"/>
</dbReference>
<evidence type="ECO:0000313" key="2">
    <source>
        <dbReference type="Proteomes" id="UP001652600"/>
    </source>
</evidence>
<organism evidence="2 3">
    <name type="scientific">Cucumis melo</name>
    <name type="common">Muskmelon</name>
    <dbReference type="NCBI Taxonomy" id="3656"/>
    <lineage>
        <taxon>Eukaryota</taxon>
        <taxon>Viridiplantae</taxon>
        <taxon>Streptophyta</taxon>
        <taxon>Embryophyta</taxon>
        <taxon>Tracheophyta</taxon>
        <taxon>Spermatophyta</taxon>
        <taxon>Magnoliopsida</taxon>
        <taxon>eudicotyledons</taxon>
        <taxon>Gunneridae</taxon>
        <taxon>Pentapetalae</taxon>
        <taxon>rosids</taxon>
        <taxon>fabids</taxon>
        <taxon>Cucurbitales</taxon>
        <taxon>Cucurbitaceae</taxon>
        <taxon>Benincaseae</taxon>
        <taxon>Cucumis</taxon>
    </lineage>
</organism>
<dbReference type="KEGG" id="cmo:107991201"/>
<protein>
    <submittedName>
        <fullName evidence="3">Uncharacterized mitochondrial protein AtMg00860-like</fullName>
    </submittedName>
</protein>
<dbReference type="Pfam" id="PF17919">
    <property type="entry name" value="RT_RNaseH_2"/>
    <property type="match status" value="1"/>
</dbReference>
<dbReference type="FunFam" id="3.30.70.270:FF:000020">
    <property type="entry name" value="Transposon Tf2-6 polyprotein-like Protein"/>
    <property type="match status" value="1"/>
</dbReference>
<gene>
    <name evidence="3" type="primary">LOC107991201</name>
</gene>
<reference evidence="3" key="1">
    <citation type="submission" date="2025-08" db="UniProtKB">
        <authorList>
            <consortium name="RefSeq"/>
        </authorList>
    </citation>
    <scope>IDENTIFICATION</scope>
    <source>
        <tissue evidence="3">Stem</tissue>
    </source>
</reference>
<evidence type="ECO:0000259" key="1">
    <source>
        <dbReference type="Pfam" id="PF17919"/>
    </source>
</evidence>
<evidence type="ECO:0000313" key="3">
    <source>
        <dbReference type="RefSeq" id="XP_016901222.1"/>
    </source>
</evidence>
<proteinExistence type="predicted"/>
<dbReference type="SUPFAM" id="SSF56672">
    <property type="entry name" value="DNA/RNA polymerases"/>
    <property type="match status" value="1"/>
</dbReference>
<dbReference type="PANTHER" id="PTHR33064">
    <property type="entry name" value="POL PROTEIN"/>
    <property type="match status" value="1"/>
</dbReference>
<dbReference type="OrthoDB" id="1909920at2759"/>